<dbReference type="GO" id="GO:1990592">
    <property type="term" value="P:protein K69-linked ufmylation"/>
    <property type="evidence" value="ECO:0007669"/>
    <property type="project" value="TreeGrafter"/>
</dbReference>
<dbReference type="PANTHER" id="PTHR15825:SF0">
    <property type="entry name" value="UBIQUITIN-FOLD MODIFIER 1"/>
    <property type="match status" value="1"/>
</dbReference>
<dbReference type="OrthoDB" id="284357at2759"/>
<keyword evidence="6" id="KW-1185">Reference proteome</keyword>
<dbReference type="Gene3D" id="3.10.20.90">
    <property type="entry name" value="Phosphatidylinositol 3-kinase Catalytic Subunit, Chain A, domain 1"/>
    <property type="match status" value="1"/>
</dbReference>
<dbReference type="FunFam" id="3.10.20.90:FF:000044">
    <property type="entry name" value="Ubiquitin-fold modifier 1"/>
    <property type="match status" value="1"/>
</dbReference>
<keyword evidence="4" id="KW-0833">Ubl conjugation pathway</keyword>
<comment type="similarity">
    <text evidence="1">Belongs to the UFM1 family.</text>
</comment>
<dbReference type="EMBL" id="OU892287">
    <property type="protein sequence ID" value="CAG9762429.1"/>
    <property type="molecule type" value="Genomic_DNA"/>
</dbReference>
<evidence type="ECO:0000313" key="5">
    <source>
        <dbReference type="EMBL" id="CAG9762429.1"/>
    </source>
</evidence>
<organism evidence="5 6">
    <name type="scientific">Ceutorhynchus assimilis</name>
    <name type="common">cabbage seed weevil</name>
    <dbReference type="NCBI Taxonomy" id="467358"/>
    <lineage>
        <taxon>Eukaryota</taxon>
        <taxon>Metazoa</taxon>
        <taxon>Ecdysozoa</taxon>
        <taxon>Arthropoda</taxon>
        <taxon>Hexapoda</taxon>
        <taxon>Insecta</taxon>
        <taxon>Pterygota</taxon>
        <taxon>Neoptera</taxon>
        <taxon>Endopterygota</taxon>
        <taxon>Coleoptera</taxon>
        <taxon>Polyphaga</taxon>
        <taxon>Cucujiformia</taxon>
        <taxon>Curculionidae</taxon>
        <taxon>Ceutorhynchinae</taxon>
        <taxon>Ceutorhynchus</taxon>
    </lineage>
</organism>
<proteinExistence type="inferred from homology"/>
<dbReference type="InterPro" id="IPR005375">
    <property type="entry name" value="UFM1"/>
</dbReference>
<protein>
    <recommendedName>
        <fullName evidence="2">Ubiquitin-fold modifier 1</fullName>
    </recommendedName>
</protein>
<dbReference type="Pfam" id="PF03671">
    <property type="entry name" value="Ufm1"/>
    <property type="match status" value="1"/>
</dbReference>
<name>A0A9N9MKZ9_9CUCU</name>
<dbReference type="InterPro" id="IPR029071">
    <property type="entry name" value="Ubiquitin-like_domsf"/>
</dbReference>
<accession>A0A9N9MKZ9</accession>
<dbReference type="GO" id="GO:0005737">
    <property type="term" value="C:cytoplasm"/>
    <property type="evidence" value="ECO:0007669"/>
    <property type="project" value="TreeGrafter"/>
</dbReference>
<reference evidence="5" key="1">
    <citation type="submission" date="2022-01" db="EMBL/GenBank/DDBJ databases">
        <authorList>
            <person name="King R."/>
        </authorList>
    </citation>
    <scope>NUCLEOTIDE SEQUENCE</scope>
</reference>
<sequence>MNKSSNVSQVLKGFQRFSMNYENCLWPQNATVEDIKSMFKLGMFIEKSVETFKSREFFGQFLLLLDIWGRQNNIKIYSEEFYAIANDYLLQKLFKFPNIKETTLDIGVRVYTSLYPKQRFKDCIKILILKSSSTLAIADFVNSSIKDKTCLQNNIILNKWSEYHKSGLKDVLKSEIETYLSSYHIEDKLPRLISILANNNNSENDKIKLIILDCLVNKMGDRSSLSKTFWLALFKKVNLHHLTESCKHFPRFLESLLNFIEYIVAMMKRDDTNDFCEWTSDSTISFCPEISYFELVICLKSLCHSDNVKNLVLKRLEQAKELSVPEATPFTAVLKFAAEEFKVPPATSAIITDDGVGINPQQTAGNVFLKHGSELRLIPRDRVGTNY</sequence>
<dbReference type="AlphaFoldDB" id="A0A9N9MKZ9"/>
<keyword evidence="3" id="KW-1017">Isopeptide bond</keyword>
<evidence type="ECO:0000256" key="4">
    <source>
        <dbReference type="ARBA" id="ARBA00022786"/>
    </source>
</evidence>
<gene>
    <name evidence="5" type="ORF">CEUTPL_LOCUS3108</name>
</gene>
<dbReference type="SUPFAM" id="SSF54236">
    <property type="entry name" value="Ubiquitin-like"/>
    <property type="match status" value="1"/>
</dbReference>
<evidence type="ECO:0000256" key="3">
    <source>
        <dbReference type="ARBA" id="ARBA00022499"/>
    </source>
</evidence>
<evidence type="ECO:0000256" key="2">
    <source>
        <dbReference type="ARBA" id="ARBA00015319"/>
    </source>
</evidence>
<dbReference type="Proteomes" id="UP001152799">
    <property type="component" value="Chromosome 11"/>
</dbReference>
<dbReference type="CDD" id="cd01766">
    <property type="entry name" value="Ubl_UFM1"/>
    <property type="match status" value="1"/>
</dbReference>
<dbReference type="GO" id="GO:0005634">
    <property type="term" value="C:nucleus"/>
    <property type="evidence" value="ECO:0007669"/>
    <property type="project" value="TreeGrafter"/>
</dbReference>
<dbReference type="PANTHER" id="PTHR15825">
    <property type="entry name" value="UBIQUITIN-FOLD MODIFIER 1"/>
    <property type="match status" value="1"/>
</dbReference>
<evidence type="ECO:0000313" key="6">
    <source>
        <dbReference type="Proteomes" id="UP001152799"/>
    </source>
</evidence>
<evidence type="ECO:0000256" key="1">
    <source>
        <dbReference type="ARBA" id="ARBA00010230"/>
    </source>
</evidence>